<dbReference type="EMBL" id="PKLZ01000007">
    <property type="protein sequence ID" value="PLW82777.1"/>
    <property type="molecule type" value="Genomic_DNA"/>
</dbReference>
<evidence type="ECO:0000259" key="2">
    <source>
        <dbReference type="Pfam" id="PF03372"/>
    </source>
</evidence>
<comment type="caution">
    <text evidence="3">The sequence shown here is derived from an EMBL/GenBank/DDBJ whole genome shotgun (WGS) entry which is preliminary data.</text>
</comment>
<dbReference type="InterPro" id="IPR047971">
    <property type="entry name" value="ExeM-like"/>
</dbReference>
<dbReference type="Gene3D" id="3.60.10.10">
    <property type="entry name" value="Endonuclease/exonuclease/phosphatase"/>
    <property type="match status" value="1"/>
</dbReference>
<evidence type="ECO:0000313" key="4">
    <source>
        <dbReference type="Proteomes" id="UP000234845"/>
    </source>
</evidence>
<protein>
    <recommendedName>
        <fullName evidence="2">Endonuclease/exonuclease/phosphatase domain-containing protein</fullName>
    </recommendedName>
</protein>
<sequence>MNLISLLLVPLLAILSPIAGSQQAARAACGHPATLISVIQGSGVRSPLRGQAVDTEAIVIANLQEAGQPGGFFMQEEDVDQDRDPATSEGIFVFSKSPVTVGDRVRVRGIVGEHHGLTQISKTSVVRICARGRALPSAAVITLPFDNPSELETVEGMRVASTQILTVNDVFKLGRFGEFTVGLGRRFTPTEVAAPGTAANAVNAANDLNRLVVDDGIHRQNPEPIRFPGVGLGADNPLRVGDGIGNLSGVMTYAFGSYRLIPEGTLHRHTVNARRAVPQPAAGADLRIASFNVYNYFNGDGAGGGFPTARGADTPLELERQQAKLVAALLAMDADIIGLMEIENDGFAARSAISQLTGALNSAGGPGERYDFISTDTLRIGTDAIAVGLLYRPSVVMPINPAQLLSAANSPRNNKGAALFNDRKNRPALAQSFEHGASGDRITLVINHFKSKGSSCADVGDPEDPQLQGNCNGVRTNAAIALAHWLKTHPTGIDDTDILVMGDLNAYSMEDPIRALATAGYSNLKRRGSYTYVYDGESGNLDHALASASLKAKVVNVQDWHINADEPRVLDYNTEFKTASQHKTLYAPTPYRSSDHDPVIIDLKLSVIPD</sequence>
<name>A0A2N5Y329_9GAMM</name>
<proteinExistence type="predicted"/>
<dbReference type="Pfam" id="PF03372">
    <property type="entry name" value="Exo_endo_phos"/>
    <property type="match status" value="1"/>
</dbReference>
<dbReference type="InterPro" id="IPR036691">
    <property type="entry name" value="Endo/exonu/phosph_ase_sf"/>
</dbReference>
<dbReference type="AlphaFoldDB" id="A0A2N5Y329"/>
<dbReference type="RefSeq" id="WP_101521244.1">
    <property type="nucleotide sequence ID" value="NZ_PKLZ01000007.1"/>
</dbReference>
<dbReference type="SUPFAM" id="SSF56219">
    <property type="entry name" value="DNase I-like"/>
    <property type="match status" value="1"/>
</dbReference>
<dbReference type="GO" id="GO:0003824">
    <property type="term" value="F:catalytic activity"/>
    <property type="evidence" value="ECO:0007669"/>
    <property type="project" value="InterPro"/>
</dbReference>
<keyword evidence="4" id="KW-1185">Reference proteome</keyword>
<keyword evidence="1" id="KW-0732">Signal</keyword>
<evidence type="ECO:0000256" key="1">
    <source>
        <dbReference type="SAM" id="SignalP"/>
    </source>
</evidence>
<evidence type="ECO:0000313" key="3">
    <source>
        <dbReference type="EMBL" id="PLW82777.1"/>
    </source>
</evidence>
<dbReference type="NCBIfam" id="NF033681">
    <property type="entry name" value="ExeM_NucH_DNase"/>
    <property type="match status" value="1"/>
</dbReference>
<organism evidence="3 4">
    <name type="scientific">Kineobactrum sediminis</name>
    <dbReference type="NCBI Taxonomy" id="1905677"/>
    <lineage>
        <taxon>Bacteria</taxon>
        <taxon>Pseudomonadati</taxon>
        <taxon>Pseudomonadota</taxon>
        <taxon>Gammaproteobacteria</taxon>
        <taxon>Cellvibrionales</taxon>
        <taxon>Halieaceae</taxon>
        <taxon>Kineobactrum</taxon>
    </lineage>
</organism>
<dbReference type="PANTHER" id="PTHR42834:SF1">
    <property type="entry name" value="ENDONUCLEASE_EXONUCLEASE_PHOSPHATASE FAMILY PROTEIN (AFU_ORTHOLOGUE AFUA_3G09210)"/>
    <property type="match status" value="1"/>
</dbReference>
<dbReference type="CDD" id="cd10283">
    <property type="entry name" value="MnuA_DNase1-like"/>
    <property type="match status" value="1"/>
</dbReference>
<gene>
    <name evidence="3" type="ORF">CWI75_09415</name>
</gene>
<dbReference type="Proteomes" id="UP000234845">
    <property type="component" value="Unassembled WGS sequence"/>
</dbReference>
<feature type="domain" description="Endonuclease/exonuclease/phosphatase" evidence="2">
    <location>
        <begin position="289"/>
        <end position="596"/>
    </location>
</feature>
<dbReference type="OrthoDB" id="9800417at2"/>
<dbReference type="CDD" id="cd04486">
    <property type="entry name" value="YhcR_OBF_like"/>
    <property type="match status" value="1"/>
</dbReference>
<feature type="signal peptide" evidence="1">
    <location>
        <begin position="1"/>
        <end position="21"/>
    </location>
</feature>
<accession>A0A2N5Y329</accession>
<dbReference type="PANTHER" id="PTHR42834">
    <property type="entry name" value="ENDONUCLEASE/EXONUCLEASE/PHOSPHATASE FAMILY PROTEIN (AFU_ORTHOLOGUE AFUA_3G09210)"/>
    <property type="match status" value="1"/>
</dbReference>
<reference evidence="4" key="1">
    <citation type="submission" date="2017-11" db="EMBL/GenBank/DDBJ databases">
        <title>The draft genome sequence of Chromatocurvus sp. F02.</title>
        <authorList>
            <person name="Du Z.-J."/>
            <person name="Chang Y.-Q."/>
        </authorList>
    </citation>
    <scope>NUCLEOTIDE SEQUENCE [LARGE SCALE GENOMIC DNA]</scope>
    <source>
        <strain evidence="4">F02</strain>
    </source>
</reference>
<dbReference type="InterPro" id="IPR005135">
    <property type="entry name" value="Endo/exonuclease/phosphatase"/>
</dbReference>
<feature type="chain" id="PRO_5014600666" description="Endonuclease/exonuclease/phosphatase domain-containing protein" evidence="1">
    <location>
        <begin position="22"/>
        <end position="610"/>
    </location>
</feature>